<dbReference type="InterPro" id="IPR018060">
    <property type="entry name" value="HTH_AraC"/>
</dbReference>
<dbReference type="PRINTS" id="PR00032">
    <property type="entry name" value="HTHARAC"/>
</dbReference>
<evidence type="ECO:0000313" key="6">
    <source>
        <dbReference type="Proteomes" id="UP000184109"/>
    </source>
</evidence>
<keyword evidence="6" id="KW-1185">Reference proteome</keyword>
<dbReference type="InterPro" id="IPR020449">
    <property type="entry name" value="Tscrpt_reg_AraC-type_HTH"/>
</dbReference>
<dbReference type="Gene3D" id="1.10.10.60">
    <property type="entry name" value="Homeodomain-like"/>
    <property type="match status" value="2"/>
</dbReference>
<dbReference type="PROSITE" id="PS00041">
    <property type="entry name" value="HTH_ARAC_FAMILY_1"/>
    <property type="match status" value="1"/>
</dbReference>
<feature type="domain" description="HTH araC/xylS-type" evidence="4">
    <location>
        <begin position="186"/>
        <end position="284"/>
    </location>
</feature>
<evidence type="ECO:0000256" key="2">
    <source>
        <dbReference type="ARBA" id="ARBA00023125"/>
    </source>
</evidence>
<dbReference type="AlphaFoldDB" id="A0A1M5V7Q5"/>
<dbReference type="GO" id="GO:0003700">
    <property type="term" value="F:DNA-binding transcription factor activity"/>
    <property type="evidence" value="ECO:0007669"/>
    <property type="project" value="InterPro"/>
</dbReference>
<dbReference type="Proteomes" id="UP000184109">
    <property type="component" value="Unassembled WGS sequence"/>
</dbReference>
<dbReference type="SUPFAM" id="SSF46689">
    <property type="entry name" value="Homeodomain-like"/>
    <property type="match status" value="2"/>
</dbReference>
<dbReference type="PANTHER" id="PTHR43280:SF28">
    <property type="entry name" value="HTH-TYPE TRANSCRIPTIONAL ACTIVATOR RHAS"/>
    <property type="match status" value="1"/>
</dbReference>
<keyword evidence="1" id="KW-0805">Transcription regulation</keyword>
<sequence>MIKNDKKMILKREKFEYQKEVLIERIFIKPPFKYEAIFQNEGCFIYIKGANSKFLSSENNLEIKEKQSVLLNCGTYFVEWLENSNNNSIEVIAFHLYPEILKKIYSQELPKSIAKTFRKTQIKKIISENIISKFVETLSFYFENPTLVNDDLLELKIKELILLLIQTKNSESVLEIISNLYSPNIINFKKIIALHLYEDLSLEELAKLCNLSLSSFKRQFKTIFDDSPMNYINHKKIEKAKELLKISNLSISEVSHKIGIHDPQYFTRFFKKNVGLTPSSFRNNLNQLS</sequence>
<gene>
    <name evidence="5" type="ORF">SAMN05444281_1561</name>
</gene>
<keyword evidence="2" id="KW-0238">DNA-binding</keyword>
<dbReference type="GO" id="GO:0043565">
    <property type="term" value="F:sequence-specific DNA binding"/>
    <property type="evidence" value="ECO:0007669"/>
    <property type="project" value="InterPro"/>
</dbReference>
<dbReference type="SMART" id="SM00342">
    <property type="entry name" value="HTH_ARAC"/>
    <property type="match status" value="1"/>
</dbReference>
<evidence type="ECO:0000256" key="3">
    <source>
        <dbReference type="ARBA" id="ARBA00023163"/>
    </source>
</evidence>
<dbReference type="InterPro" id="IPR009057">
    <property type="entry name" value="Homeodomain-like_sf"/>
</dbReference>
<dbReference type="InterPro" id="IPR018062">
    <property type="entry name" value="HTH_AraC-typ_CS"/>
</dbReference>
<dbReference type="EMBL" id="FQXQ01000003">
    <property type="protein sequence ID" value="SHH70963.1"/>
    <property type="molecule type" value="Genomic_DNA"/>
</dbReference>
<dbReference type="Pfam" id="PF22200">
    <property type="entry name" value="ExsA_N"/>
    <property type="match status" value="1"/>
</dbReference>
<name>A0A1M5V7Q5_9FLAO</name>
<dbReference type="PANTHER" id="PTHR43280">
    <property type="entry name" value="ARAC-FAMILY TRANSCRIPTIONAL REGULATOR"/>
    <property type="match status" value="1"/>
</dbReference>
<evidence type="ECO:0000313" key="5">
    <source>
        <dbReference type="EMBL" id="SHH70963.1"/>
    </source>
</evidence>
<accession>A0A1M5V7Q5</accession>
<dbReference type="Pfam" id="PF12833">
    <property type="entry name" value="HTH_18"/>
    <property type="match status" value="1"/>
</dbReference>
<proteinExistence type="predicted"/>
<dbReference type="PROSITE" id="PS01124">
    <property type="entry name" value="HTH_ARAC_FAMILY_2"/>
    <property type="match status" value="1"/>
</dbReference>
<keyword evidence="3" id="KW-0804">Transcription</keyword>
<evidence type="ECO:0000259" key="4">
    <source>
        <dbReference type="PROSITE" id="PS01124"/>
    </source>
</evidence>
<dbReference type="STRING" id="1195760.SAMN05444281_1561"/>
<dbReference type="InterPro" id="IPR054015">
    <property type="entry name" value="ExsA-like_N"/>
</dbReference>
<evidence type="ECO:0000256" key="1">
    <source>
        <dbReference type="ARBA" id="ARBA00023015"/>
    </source>
</evidence>
<organism evidence="5 6">
    <name type="scientific">Wenyingzhuangia marina</name>
    <dbReference type="NCBI Taxonomy" id="1195760"/>
    <lineage>
        <taxon>Bacteria</taxon>
        <taxon>Pseudomonadati</taxon>
        <taxon>Bacteroidota</taxon>
        <taxon>Flavobacteriia</taxon>
        <taxon>Flavobacteriales</taxon>
        <taxon>Flavobacteriaceae</taxon>
        <taxon>Wenyingzhuangia</taxon>
    </lineage>
</organism>
<reference evidence="6" key="1">
    <citation type="submission" date="2016-11" db="EMBL/GenBank/DDBJ databases">
        <authorList>
            <person name="Varghese N."/>
            <person name="Submissions S."/>
        </authorList>
    </citation>
    <scope>NUCLEOTIDE SEQUENCE [LARGE SCALE GENOMIC DNA]</scope>
    <source>
        <strain evidence="6">DSM 100572</strain>
    </source>
</reference>
<protein>
    <submittedName>
        <fullName evidence="5">Transcriptional regulator, AraC family</fullName>
    </submittedName>
</protein>